<protein>
    <submittedName>
        <fullName evidence="2">Uncharacterized protein</fullName>
    </submittedName>
</protein>
<reference evidence="2 3" key="1">
    <citation type="submission" date="2016-10" db="EMBL/GenBank/DDBJ databases">
        <authorList>
            <person name="de Groot N.N."/>
        </authorList>
    </citation>
    <scope>NUCLEOTIDE SEQUENCE [LARGE SCALE GENOMIC DNA]</scope>
    <source>
        <strain evidence="2 3">DSM 16957</strain>
    </source>
</reference>
<evidence type="ECO:0000313" key="2">
    <source>
        <dbReference type="EMBL" id="SDD58171.1"/>
    </source>
</evidence>
<keyword evidence="3" id="KW-1185">Reference proteome</keyword>
<gene>
    <name evidence="2" type="ORF">SAMN04488509_1044</name>
</gene>
<name>A0A1G6VX69_9GAMM</name>
<evidence type="ECO:0000256" key="1">
    <source>
        <dbReference type="SAM" id="MobiDB-lite"/>
    </source>
</evidence>
<organism evidence="2 3">
    <name type="scientific">Aquimonas voraii</name>
    <dbReference type="NCBI Taxonomy" id="265719"/>
    <lineage>
        <taxon>Bacteria</taxon>
        <taxon>Pseudomonadati</taxon>
        <taxon>Pseudomonadota</taxon>
        <taxon>Gammaproteobacteria</taxon>
        <taxon>Lysobacterales</taxon>
        <taxon>Lysobacteraceae</taxon>
        <taxon>Aquimonas</taxon>
    </lineage>
</organism>
<dbReference type="EMBL" id="FNAG01000004">
    <property type="protein sequence ID" value="SDD58171.1"/>
    <property type="molecule type" value="Genomic_DNA"/>
</dbReference>
<proteinExistence type="predicted"/>
<dbReference type="AlphaFoldDB" id="A0A1G6VX69"/>
<dbReference type="RefSeq" id="WP_143006617.1">
    <property type="nucleotide sequence ID" value="NZ_FNAG01000004.1"/>
</dbReference>
<evidence type="ECO:0000313" key="3">
    <source>
        <dbReference type="Proteomes" id="UP000199603"/>
    </source>
</evidence>
<dbReference type="InterPro" id="IPR013783">
    <property type="entry name" value="Ig-like_fold"/>
</dbReference>
<dbReference type="Proteomes" id="UP000199603">
    <property type="component" value="Unassembled WGS sequence"/>
</dbReference>
<dbReference type="Gene3D" id="2.60.40.10">
    <property type="entry name" value="Immunoglobulins"/>
    <property type="match status" value="1"/>
</dbReference>
<feature type="region of interest" description="Disordered" evidence="1">
    <location>
        <begin position="175"/>
        <end position="196"/>
    </location>
</feature>
<accession>A0A1G6VX69</accession>
<sequence length="284" mass="29297">MTPATQRIRFRLTLALLMVLPLPPECARAQSTSNIAPRMSLTGQVESARAATLCAVLPLGANLGFAGLSVADADIGAGLMHARVELEPSLTSNASVLIPGLAALPGVEILREAPDRIRFNAPLSSVNQAFAALEYRDASDGDMLDLIADDLQLPPLSAEIRLHLAADPKATKAVFSPCRPPPDLRAESDTGSSDADDITLAGPLQFDVSGMQAGDSVDLLNDGVLVSSTIAAGDSTVVTDPSPVAGLTSLYAVSINGDAGSASWSVAVVAAEIFANGFETPARR</sequence>